<sequence>MAGGITYTHELATTICREIAEGKSLRQICRRKNMPHKGTVFEWACGATEAATEDGFPDMYRRARECQADSFADEVVKIADSTKDPQKARVQIDARKWAAGKQRPKVYGDKINHEHSGGITLTHEQALEALDD</sequence>
<keyword evidence="2" id="KW-1185">Reference proteome</keyword>
<dbReference type="Proteomes" id="UP001568698">
    <property type="component" value="Unassembled WGS sequence"/>
</dbReference>
<protein>
    <recommendedName>
        <fullName evidence="3">Transposase</fullName>
    </recommendedName>
</protein>
<evidence type="ECO:0000313" key="1">
    <source>
        <dbReference type="EMBL" id="MEZ7195410.1"/>
    </source>
</evidence>
<dbReference type="Gene3D" id="1.10.10.60">
    <property type="entry name" value="Homeodomain-like"/>
    <property type="match status" value="1"/>
</dbReference>
<dbReference type="Pfam" id="PF20901">
    <property type="entry name" value="Sf6_terminase"/>
    <property type="match status" value="1"/>
</dbReference>
<proteinExistence type="predicted"/>
<reference evidence="1 2" key="1">
    <citation type="submission" date="2024-08" db="EMBL/GenBank/DDBJ databases">
        <title>Sulfate-reducing bacteria isolated from formation water of the oil field in Kazakhstan and description of Pseudodesulfovibrio sp.</title>
        <authorList>
            <person name="Bidzhieva S.K."/>
            <person name="Tourova T.P."/>
            <person name="Grouzdev D.S."/>
            <person name="Beletsky A.V."/>
            <person name="Sokolova D.S."/>
            <person name="Samigullina S.R."/>
            <person name="Poltaraus A.B."/>
            <person name="Avtukh A.N."/>
            <person name="Tereshina V.M."/>
            <person name="Zhaparov N.S."/>
            <person name="Mardanov A.V."/>
            <person name="Nazina T.N."/>
        </authorList>
    </citation>
    <scope>NUCLEOTIDE SEQUENCE [LARGE SCALE GENOMIC DNA]</scope>
    <source>
        <strain evidence="1 2">9FUS</strain>
    </source>
</reference>
<evidence type="ECO:0000313" key="2">
    <source>
        <dbReference type="Proteomes" id="UP001568698"/>
    </source>
</evidence>
<dbReference type="EMBL" id="JBGLYH010000002">
    <property type="protein sequence ID" value="MEZ7195410.1"/>
    <property type="molecule type" value="Genomic_DNA"/>
</dbReference>
<gene>
    <name evidence="1" type="ORF">AB6M95_01500</name>
</gene>
<accession>A0ABV4JXH8</accession>
<evidence type="ECO:0008006" key="3">
    <source>
        <dbReference type="Google" id="ProtNLM"/>
    </source>
</evidence>
<name>A0ABV4JXH8_9BACT</name>
<comment type="caution">
    <text evidence="1">The sequence shown here is derived from an EMBL/GenBank/DDBJ whole genome shotgun (WGS) entry which is preliminary data.</text>
</comment>
<dbReference type="InterPro" id="IPR048683">
    <property type="entry name" value="Sf6_terminase"/>
</dbReference>
<dbReference type="RefSeq" id="WP_371384961.1">
    <property type="nucleotide sequence ID" value="NZ_JBGLYH010000002.1"/>
</dbReference>
<organism evidence="1 2">
    <name type="scientific">Pseudodesulfovibrio karagichevae</name>
    <dbReference type="NCBI Taxonomy" id="3239305"/>
    <lineage>
        <taxon>Bacteria</taxon>
        <taxon>Pseudomonadati</taxon>
        <taxon>Thermodesulfobacteriota</taxon>
        <taxon>Desulfovibrionia</taxon>
        <taxon>Desulfovibrionales</taxon>
        <taxon>Desulfovibrionaceae</taxon>
    </lineage>
</organism>